<dbReference type="Proteomes" id="UP000614601">
    <property type="component" value="Unassembled WGS sequence"/>
</dbReference>
<dbReference type="OrthoDB" id="434771at2759"/>
<evidence type="ECO:0000313" key="2">
    <source>
        <dbReference type="EMBL" id="CAD5230259.1"/>
    </source>
</evidence>
<dbReference type="GO" id="GO:0050660">
    <property type="term" value="F:flavin adenine dinucleotide binding"/>
    <property type="evidence" value="ECO:0007669"/>
    <property type="project" value="InterPro"/>
</dbReference>
<sequence>MLRSSSFLNSLQKANVSSQRAFSFRLNDQQREFQQVALQFAKEEIAPKAAEYDKTGEFPWDLIKKAHSIGLMNPGVPEAYGGPGCSNVETALIIEALSYGCTGVQLAIMGPSLALAPLLLAGNEEQKKKYAGMLTAEPSIASYCVTEPGAGSDVNGVKTKAEKKGKPAFHV</sequence>
<dbReference type="InterPro" id="IPR009100">
    <property type="entry name" value="AcylCoA_DH/oxidase_NM_dom_sf"/>
</dbReference>
<dbReference type="Gene3D" id="1.10.540.10">
    <property type="entry name" value="Acyl-CoA dehydrogenase/oxidase, N-terminal domain"/>
    <property type="match status" value="1"/>
</dbReference>
<dbReference type="Proteomes" id="UP000783686">
    <property type="component" value="Unassembled WGS sequence"/>
</dbReference>
<dbReference type="PROSITE" id="PS00072">
    <property type="entry name" value="ACYL_COA_DH_1"/>
    <property type="match status" value="1"/>
</dbReference>
<dbReference type="PANTHER" id="PTHR43884:SF12">
    <property type="entry name" value="ISOVALERYL-COA DEHYDROGENASE, MITOCHONDRIAL-RELATED"/>
    <property type="match status" value="1"/>
</dbReference>
<dbReference type="InterPro" id="IPR037069">
    <property type="entry name" value="AcylCoA_DH/ox_N_sf"/>
</dbReference>
<dbReference type="InterPro" id="IPR013786">
    <property type="entry name" value="AcylCoA_DH/ox_N"/>
</dbReference>
<name>A0A811LS94_9BILA</name>
<dbReference type="AlphaFoldDB" id="A0A811LS94"/>
<dbReference type="FunFam" id="1.10.540.10:FF:000010">
    <property type="entry name" value="Medium-chain specific acyl-CoA dehydrogenase, mitochondrial"/>
    <property type="match status" value="1"/>
</dbReference>
<dbReference type="InterPro" id="IPR006089">
    <property type="entry name" value="Acyl-CoA_DH_CS"/>
</dbReference>
<dbReference type="SUPFAM" id="SSF56645">
    <property type="entry name" value="Acyl-CoA dehydrogenase NM domain-like"/>
    <property type="match status" value="1"/>
</dbReference>
<dbReference type="EMBL" id="CAJFDH010000006">
    <property type="protein sequence ID" value="CAD5230259.1"/>
    <property type="molecule type" value="Genomic_DNA"/>
</dbReference>
<proteinExistence type="predicted"/>
<reference evidence="2" key="1">
    <citation type="submission" date="2020-09" db="EMBL/GenBank/DDBJ databases">
        <authorList>
            <person name="Kikuchi T."/>
        </authorList>
    </citation>
    <scope>NUCLEOTIDE SEQUENCE</scope>
    <source>
        <strain evidence="2">SH1</strain>
    </source>
</reference>
<gene>
    <name evidence="2" type="ORF">BOKJ2_LOCUS14046</name>
</gene>
<accession>A0A811LS94</accession>
<evidence type="ECO:0000313" key="3">
    <source>
        <dbReference type="Proteomes" id="UP000614601"/>
    </source>
</evidence>
<protein>
    <recommendedName>
        <fullName evidence="1">Acyl-CoA dehydrogenase/oxidase N-terminal domain-containing protein</fullName>
    </recommendedName>
</protein>
<dbReference type="PANTHER" id="PTHR43884">
    <property type="entry name" value="ACYL-COA DEHYDROGENASE"/>
    <property type="match status" value="1"/>
</dbReference>
<keyword evidence="3" id="KW-1185">Reference proteome</keyword>
<feature type="domain" description="Acyl-CoA dehydrogenase/oxidase N-terminal" evidence="1">
    <location>
        <begin position="28"/>
        <end position="134"/>
    </location>
</feature>
<dbReference type="Pfam" id="PF02771">
    <property type="entry name" value="Acyl-CoA_dh_N"/>
    <property type="match status" value="1"/>
</dbReference>
<comment type="caution">
    <text evidence="2">The sequence shown here is derived from an EMBL/GenBank/DDBJ whole genome shotgun (WGS) entry which is preliminary data.</text>
</comment>
<dbReference type="GO" id="GO:0003995">
    <property type="term" value="F:acyl-CoA dehydrogenase activity"/>
    <property type="evidence" value="ECO:0007669"/>
    <property type="project" value="InterPro"/>
</dbReference>
<organism evidence="2 3">
    <name type="scientific">Bursaphelenchus okinawaensis</name>
    <dbReference type="NCBI Taxonomy" id="465554"/>
    <lineage>
        <taxon>Eukaryota</taxon>
        <taxon>Metazoa</taxon>
        <taxon>Ecdysozoa</taxon>
        <taxon>Nematoda</taxon>
        <taxon>Chromadorea</taxon>
        <taxon>Rhabditida</taxon>
        <taxon>Tylenchina</taxon>
        <taxon>Tylenchomorpha</taxon>
        <taxon>Aphelenchoidea</taxon>
        <taxon>Aphelenchoididae</taxon>
        <taxon>Bursaphelenchus</taxon>
    </lineage>
</organism>
<dbReference type="EMBL" id="CAJFCW020000006">
    <property type="protein sequence ID" value="CAG9127649.1"/>
    <property type="molecule type" value="Genomic_DNA"/>
</dbReference>
<evidence type="ECO:0000259" key="1">
    <source>
        <dbReference type="Pfam" id="PF02771"/>
    </source>
</evidence>